<keyword evidence="4" id="KW-1185">Reference proteome</keyword>
<protein>
    <submittedName>
        <fullName evidence="3">YecD protein</fullName>
        <ecNumber evidence="3">3.-.-.-</ecNumber>
    </submittedName>
</protein>
<evidence type="ECO:0000313" key="3">
    <source>
        <dbReference type="EMBL" id="KIU22549.1"/>
    </source>
</evidence>
<dbReference type="InterPro" id="IPR036380">
    <property type="entry name" value="Isochorismatase-like_sf"/>
</dbReference>
<dbReference type="InterPro" id="IPR000868">
    <property type="entry name" value="Isochorismatase-like_dom"/>
</dbReference>
<dbReference type="PANTHER" id="PTHR43540:SF7">
    <property type="entry name" value="ISOCHORISMATASE FAMILY PROTEIN YECD"/>
    <property type="match status" value="1"/>
</dbReference>
<evidence type="ECO:0000256" key="2">
    <source>
        <dbReference type="ARBA" id="ARBA00022801"/>
    </source>
</evidence>
<evidence type="ECO:0000256" key="1">
    <source>
        <dbReference type="ARBA" id="ARBA00006336"/>
    </source>
</evidence>
<dbReference type="PATRIC" id="fig|137591.25.peg.52"/>
<reference evidence="3" key="1">
    <citation type="journal article" date="2015" name="Microbiology (Mosc.)">
        <title>Genomics of the Weissella cibaria species with an examination of its metabolic traits.</title>
        <authorList>
            <person name="Lynch K.M."/>
            <person name="Lucid A."/>
            <person name="Arendt E.K."/>
            <person name="Sleator R.D."/>
            <person name="Lucey B."/>
            <person name="Coffey A."/>
        </authorList>
    </citation>
    <scope>NUCLEOTIDE SEQUENCE [LARGE SCALE GENOMIC DNA]</scope>
    <source>
        <strain evidence="3">MG1</strain>
    </source>
</reference>
<dbReference type="InterPro" id="IPR050272">
    <property type="entry name" value="Isochorismatase-like_hydrls"/>
</dbReference>
<comment type="caution">
    <text evidence="3">The sequence shown here is derived from an EMBL/GenBank/DDBJ whole genome shotgun (WGS) entry which is preliminary data.</text>
</comment>
<name>A0A0D1LW55_9LACO</name>
<dbReference type="EMBL" id="JWHU01000001">
    <property type="protein sequence ID" value="KIU22549.1"/>
    <property type="molecule type" value="Genomic_DNA"/>
</dbReference>
<comment type="similarity">
    <text evidence="1">Belongs to the isochorismatase family.</text>
</comment>
<dbReference type="CDD" id="cd00431">
    <property type="entry name" value="cysteine_hydrolases"/>
    <property type="match status" value="1"/>
</dbReference>
<dbReference type="OrthoDB" id="9796485at2"/>
<keyword evidence="2 3" id="KW-0378">Hydrolase</keyword>
<dbReference type="Gene3D" id="3.40.50.850">
    <property type="entry name" value="Isochorismatase-like"/>
    <property type="match status" value="1"/>
</dbReference>
<evidence type="ECO:0000313" key="4">
    <source>
        <dbReference type="Proteomes" id="UP000032287"/>
    </source>
</evidence>
<accession>A0A0D1LW55</accession>
<dbReference type="STRING" id="137591.AO080_02160"/>
<dbReference type="PANTHER" id="PTHR43540">
    <property type="entry name" value="PEROXYUREIDOACRYLATE/UREIDOACRYLATE AMIDOHYDROLASE-RELATED"/>
    <property type="match status" value="1"/>
</dbReference>
<sequence length="196" mass="20963">MALDFDLARTALVVIDVQDGIIRNGVTTPNDGETVIARNNELAAALKNTPAQIVLVRVKNDGTEGMNPVTDAPHQVAKPLPDAATRLAMDIAADETATNVTVVNKHNWGAFYGTDLDVQLRRRGIDTILLTGIATSIGVDTTAREAAQHGYNLVFVPEAMTDRTDQGHNASVDVIFPRLGKVRTIAEVLAAIEVSK</sequence>
<dbReference type="RefSeq" id="WP_043708685.1">
    <property type="nucleotide sequence ID" value="NZ_CP012873.1"/>
</dbReference>
<dbReference type="Proteomes" id="UP000032287">
    <property type="component" value="Unassembled WGS sequence"/>
</dbReference>
<gene>
    <name evidence="3" type="primary">yecD</name>
    <name evidence="3" type="ORF">QX99_00053</name>
</gene>
<organism evidence="3 4">
    <name type="scientific">Weissella cibaria</name>
    <dbReference type="NCBI Taxonomy" id="137591"/>
    <lineage>
        <taxon>Bacteria</taxon>
        <taxon>Bacillati</taxon>
        <taxon>Bacillota</taxon>
        <taxon>Bacilli</taxon>
        <taxon>Lactobacillales</taxon>
        <taxon>Lactobacillaceae</taxon>
        <taxon>Weissella</taxon>
    </lineage>
</organism>
<dbReference type="SUPFAM" id="SSF52499">
    <property type="entry name" value="Isochorismatase-like hydrolases"/>
    <property type="match status" value="1"/>
</dbReference>
<dbReference type="AlphaFoldDB" id="A0A0D1LW55"/>
<proteinExistence type="inferred from homology"/>
<dbReference type="GO" id="GO:0016787">
    <property type="term" value="F:hydrolase activity"/>
    <property type="evidence" value="ECO:0007669"/>
    <property type="project" value="UniProtKB-KW"/>
</dbReference>
<dbReference type="KEGG" id="wcb:AO080_02160"/>
<dbReference type="EC" id="3.-.-.-" evidence="3"/>
<dbReference type="eggNOG" id="COG1335">
    <property type="taxonomic scope" value="Bacteria"/>
</dbReference>
<dbReference type="Pfam" id="PF00857">
    <property type="entry name" value="Isochorismatase"/>
    <property type="match status" value="1"/>
</dbReference>